<dbReference type="STRING" id="1036612.A0A1L9TCH4"/>
<dbReference type="Proteomes" id="UP000184356">
    <property type="component" value="Unassembled WGS sequence"/>
</dbReference>
<accession>A0A1L9TCH4</accession>
<protein>
    <recommendedName>
        <fullName evidence="3">Pyoverdine/dityrosine biosynthesis protein</fullName>
    </recommendedName>
</protein>
<proteinExistence type="predicted"/>
<dbReference type="AlphaFoldDB" id="A0A1L9TCH4"/>
<dbReference type="RefSeq" id="XP_040700936.1">
    <property type="nucleotide sequence ID" value="XM_040842451.1"/>
</dbReference>
<sequence>MSINYGSSVYHHVAGIYQRDSSGRLLVAEGRYADQIRLLWPEISEVALKGETTERVELLSGKTVSSTHSTLPLSIPDHSGKTQPFQIHELQEPDSNAVRGLITSEPSSSLQSDFFNWATTFLLLEARLLTTGFSSDLINLEALKIAEQVADLFESIKNTSQDDKWSTEGRQYFIDKVYSFTKDSKRIEFCLPAFPCKSSNLEKVTGVSPDAAEYLALSHLHSFVEQVSKIYAPGATLWIISDGHVFSDCIGVDDALVDEYGQTLSTEYCRLQESTENNYIRFTGLEDLFFASAEATAAFSTDMLSDGEIPQPIETIRTESAQKCRLLLEKVGGIDRGHLRQLITDKHQDTLSLYQGQSRFMLEDLASYMSARNMGGKQKKRVASSVAAEMIARNHAYSNLVELLFPHHIRLSIHAHSNCGPKFGIRLFPKGTVRPVLNFQSLLSATESSRPVYEFQIPTAWHNCLVKVEDSETMLLTRSGIVRDAISKGIFSGSWCEGANGGYFAVKRVQNKSEEQTEQVEVAHTNAIPETLITKEALSGLASVRNSPLSAIGLFVWRRIMGVWAAFRAAVRWS</sequence>
<dbReference type="OrthoDB" id="429813at2759"/>
<dbReference type="PANTHER" id="PTHR37285">
    <property type="entry name" value="SPORE WALL MATURATION PROTEIN DIT1"/>
    <property type="match status" value="1"/>
</dbReference>
<reference evidence="2" key="1">
    <citation type="journal article" date="2017" name="Genome Biol.">
        <title>Comparative genomics reveals high biological diversity and specific adaptations in the industrially and medically important fungal genus Aspergillus.</title>
        <authorList>
            <person name="de Vries R.P."/>
            <person name="Riley R."/>
            <person name="Wiebenga A."/>
            <person name="Aguilar-Osorio G."/>
            <person name="Amillis S."/>
            <person name="Uchima C.A."/>
            <person name="Anderluh G."/>
            <person name="Asadollahi M."/>
            <person name="Askin M."/>
            <person name="Barry K."/>
            <person name="Battaglia E."/>
            <person name="Bayram O."/>
            <person name="Benocci T."/>
            <person name="Braus-Stromeyer S.A."/>
            <person name="Caldana C."/>
            <person name="Canovas D."/>
            <person name="Cerqueira G.C."/>
            <person name="Chen F."/>
            <person name="Chen W."/>
            <person name="Choi C."/>
            <person name="Clum A."/>
            <person name="Dos Santos R.A."/>
            <person name="Damasio A.R."/>
            <person name="Diallinas G."/>
            <person name="Emri T."/>
            <person name="Fekete E."/>
            <person name="Flipphi M."/>
            <person name="Freyberg S."/>
            <person name="Gallo A."/>
            <person name="Gournas C."/>
            <person name="Habgood R."/>
            <person name="Hainaut M."/>
            <person name="Harispe M.L."/>
            <person name="Henrissat B."/>
            <person name="Hilden K.S."/>
            <person name="Hope R."/>
            <person name="Hossain A."/>
            <person name="Karabika E."/>
            <person name="Karaffa L."/>
            <person name="Karanyi Z."/>
            <person name="Krasevec N."/>
            <person name="Kuo A."/>
            <person name="Kusch H."/>
            <person name="LaButti K."/>
            <person name="Lagendijk E.L."/>
            <person name="Lapidus A."/>
            <person name="Levasseur A."/>
            <person name="Lindquist E."/>
            <person name="Lipzen A."/>
            <person name="Logrieco A.F."/>
            <person name="MacCabe A."/>
            <person name="Maekelae M.R."/>
            <person name="Malavazi I."/>
            <person name="Melin P."/>
            <person name="Meyer V."/>
            <person name="Mielnichuk N."/>
            <person name="Miskei M."/>
            <person name="Molnar A.P."/>
            <person name="Mule G."/>
            <person name="Ngan C.Y."/>
            <person name="Orejas M."/>
            <person name="Orosz E."/>
            <person name="Ouedraogo J.P."/>
            <person name="Overkamp K.M."/>
            <person name="Park H.-S."/>
            <person name="Perrone G."/>
            <person name="Piumi F."/>
            <person name="Punt P.J."/>
            <person name="Ram A.F."/>
            <person name="Ramon A."/>
            <person name="Rauscher S."/>
            <person name="Record E."/>
            <person name="Riano-Pachon D.M."/>
            <person name="Robert V."/>
            <person name="Roehrig J."/>
            <person name="Ruller R."/>
            <person name="Salamov A."/>
            <person name="Salih N.S."/>
            <person name="Samson R.A."/>
            <person name="Sandor E."/>
            <person name="Sanguinetti M."/>
            <person name="Schuetze T."/>
            <person name="Sepcic K."/>
            <person name="Shelest E."/>
            <person name="Sherlock G."/>
            <person name="Sophianopoulou V."/>
            <person name="Squina F.M."/>
            <person name="Sun H."/>
            <person name="Susca A."/>
            <person name="Todd R.B."/>
            <person name="Tsang A."/>
            <person name="Unkles S.E."/>
            <person name="van de Wiele N."/>
            <person name="van Rossen-Uffink D."/>
            <person name="Oliveira J.V."/>
            <person name="Vesth T.C."/>
            <person name="Visser J."/>
            <person name="Yu J.-H."/>
            <person name="Zhou M."/>
            <person name="Andersen M.R."/>
            <person name="Archer D.B."/>
            <person name="Baker S.E."/>
            <person name="Benoit I."/>
            <person name="Brakhage A.A."/>
            <person name="Braus G.H."/>
            <person name="Fischer R."/>
            <person name="Frisvad J.C."/>
            <person name="Goldman G.H."/>
            <person name="Houbraken J."/>
            <person name="Oakley B."/>
            <person name="Pocsi I."/>
            <person name="Scazzocchio C."/>
            <person name="Seiboth B."/>
            <person name="vanKuyk P.A."/>
            <person name="Wortman J."/>
            <person name="Dyer P.S."/>
            <person name="Grigoriev I.V."/>
        </authorList>
    </citation>
    <scope>NUCLEOTIDE SEQUENCE [LARGE SCALE GENOMIC DNA]</scope>
    <source>
        <strain evidence="2">CBS 593.65</strain>
    </source>
</reference>
<dbReference type="EMBL" id="KV878589">
    <property type="protein sequence ID" value="OJJ57130.1"/>
    <property type="molecule type" value="Genomic_DNA"/>
</dbReference>
<dbReference type="InterPro" id="IPR007817">
    <property type="entry name" value="Isocyanide_synthase_DIT1"/>
</dbReference>
<dbReference type="Pfam" id="PF05141">
    <property type="entry name" value="DIT1_PvcA"/>
    <property type="match status" value="1"/>
</dbReference>
<keyword evidence="2" id="KW-1185">Reference proteome</keyword>
<evidence type="ECO:0000313" key="1">
    <source>
        <dbReference type="EMBL" id="OJJ57130.1"/>
    </source>
</evidence>
<name>A0A1L9TCH4_9EURO</name>
<dbReference type="GeneID" id="63758524"/>
<dbReference type="PANTHER" id="PTHR37285:SF5">
    <property type="entry name" value="SPORE WALL MATURATION PROTEIN DIT1"/>
    <property type="match status" value="1"/>
</dbReference>
<gene>
    <name evidence="1" type="ORF">ASPSYDRAFT_155374</name>
</gene>
<organism evidence="1 2">
    <name type="scientific">Aspergillus sydowii CBS 593.65</name>
    <dbReference type="NCBI Taxonomy" id="1036612"/>
    <lineage>
        <taxon>Eukaryota</taxon>
        <taxon>Fungi</taxon>
        <taxon>Dikarya</taxon>
        <taxon>Ascomycota</taxon>
        <taxon>Pezizomycotina</taxon>
        <taxon>Eurotiomycetes</taxon>
        <taxon>Eurotiomycetidae</taxon>
        <taxon>Eurotiales</taxon>
        <taxon>Aspergillaceae</taxon>
        <taxon>Aspergillus</taxon>
        <taxon>Aspergillus subgen. Nidulantes</taxon>
    </lineage>
</organism>
<dbReference type="VEuPathDB" id="FungiDB:ASPSYDRAFT_155374"/>
<evidence type="ECO:0008006" key="3">
    <source>
        <dbReference type="Google" id="ProtNLM"/>
    </source>
</evidence>
<evidence type="ECO:0000313" key="2">
    <source>
        <dbReference type="Proteomes" id="UP000184356"/>
    </source>
</evidence>